<dbReference type="NCBIfam" id="TIGR01671">
    <property type="entry name" value="phage_TIGR01671"/>
    <property type="match status" value="1"/>
</dbReference>
<name>A0A1Q8Q1K5_9BACI</name>
<dbReference type="InterPro" id="IPR019096">
    <property type="entry name" value="YopX_protein"/>
</dbReference>
<dbReference type="Proteomes" id="UP000185568">
    <property type="component" value="Unassembled WGS sequence"/>
</dbReference>
<dbReference type="AlphaFoldDB" id="A0A1Q8Q1K5"/>
<comment type="caution">
    <text evidence="2">The sequence shown here is derived from an EMBL/GenBank/DDBJ whole genome shotgun (WGS) entry which is preliminary data.</text>
</comment>
<dbReference type="STRING" id="1714264.BTO30_16225"/>
<feature type="domain" description="YopX protein" evidence="1">
    <location>
        <begin position="5"/>
        <end position="131"/>
    </location>
</feature>
<dbReference type="OrthoDB" id="1809393at2"/>
<protein>
    <recommendedName>
        <fullName evidence="1">YopX protein domain-containing protein</fullName>
    </recommendedName>
</protein>
<dbReference type="SUPFAM" id="SSF159006">
    <property type="entry name" value="YopX-like"/>
    <property type="match status" value="1"/>
</dbReference>
<proteinExistence type="predicted"/>
<gene>
    <name evidence="2" type="ORF">BTO30_16225</name>
</gene>
<dbReference type="Pfam" id="PF09643">
    <property type="entry name" value="YopX"/>
    <property type="match status" value="1"/>
</dbReference>
<sequence length="135" mass="15463">MREIKFRAFINGSMWNVNGLACSDDSEQMDLIDHSIGGYSEVHNYDLTDNCILMQYTGLKDGNDVEIYEGDILEDFLDNKRYKVVWDDYGSWVFIPIGAEGHGMDYYEFEDETSSFAVVIGNIYENPDLLKSGNE</sequence>
<dbReference type="InterPro" id="IPR023385">
    <property type="entry name" value="YopX-like_C"/>
</dbReference>
<organism evidence="2 3">
    <name type="scientific">Domibacillus antri</name>
    <dbReference type="NCBI Taxonomy" id="1714264"/>
    <lineage>
        <taxon>Bacteria</taxon>
        <taxon>Bacillati</taxon>
        <taxon>Bacillota</taxon>
        <taxon>Bacilli</taxon>
        <taxon>Bacillales</taxon>
        <taxon>Bacillaceae</taxon>
        <taxon>Domibacillus</taxon>
    </lineage>
</organism>
<dbReference type="InterPro" id="IPR010024">
    <property type="entry name" value="CHP16711"/>
</dbReference>
<keyword evidence="3" id="KW-1185">Reference proteome</keyword>
<reference evidence="2 3" key="1">
    <citation type="submission" date="2016-12" db="EMBL/GenBank/DDBJ databases">
        <title>Domibacillus antri genome sequencing.</title>
        <authorList>
            <person name="Verma A."/>
            <person name="Krishnamurthi S."/>
        </authorList>
    </citation>
    <scope>NUCLEOTIDE SEQUENCE [LARGE SCALE GENOMIC DNA]</scope>
    <source>
        <strain evidence="2 3">XD80</strain>
    </source>
</reference>
<evidence type="ECO:0000313" key="2">
    <source>
        <dbReference type="EMBL" id="OLN21202.1"/>
    </source>
</evidence>
<accession>A0A1Q8Q1K5</accession>
<dbReference type="EMBL" id="MSDU01000064">
    <property type="protein sequence ID" value="OLN21202.1"/>
    <property type="molecule type" value="Genomic_DNA"/>
</dbReference>
<evidence type="ECO:0000259" key="1">
    <source>
        <dbReference type="Pfam" id="PF09643"/>
    </source>
</evidence>
<dbReference type="Gene3D" id="2.30.30.290">
    <property type="entry name" value="YopX-like domains"/>
    <property type="match status" value="1"/>
</dbReference>
<evidence type="ECO:0000313" key="3">
    <source>
        <dbReference type="Proteomes" id="UP000185568"/>
    </source>
</evidence>